<dbReference type="Proteomes" id="UP001152484">
    <property type="component" value="Unassembled WGS sequence"/>
</dbReference>
<dbReference type="PROSITE" id="PS51186">
    <property type="entry name" value="GNAT"/>
    <property type="match status" value="1"/>
</dbReference>
<accession>A0A9P0ZFI2</accession>
<dbReference type="PANTHER" id="PTHR13355">
    <property type="entry name" value="GLUCOSAMINE 6-PHOSPHATE N-ACETYLTRANSFERASE"/>
    <property type="match status" value="1"/>
</dbReference>
<reference evidence="2" key="1">
    <citation type="submission" date="2022-07" db="EMBL/GenBank/DDBJ databases">
        <authorList>
            <person name="Macas J."/>
            <person name="Novak P."/>
            <person name="Neumann P."/>
        </authorList>
    </citation>
    <scope>NUCLEOTIDE SEQUENCE</scope>
</reference>
<evidence type="ECO:0000313" key="2">
    <source>
        <dbReference type="EMBL" id="CAH9098116.1"/>
    </source>
</evidence>
<dbReference type="SUPFAM" id="SSF55729">
    <property type="entry name" value="Acyl-CoA N-acyltransferases (Nat)"/>
    <property type="match status" value="1"/>
</dbReference>
<dbReference type="InterPro" id="IPR000182">
    <property type="entry name" value="GNAT_dom"/>
</dbReference>
<comment type="caution">
    <text evidence="2">The sequence shown here is derived from an EMBL/GenBank/DDBJ whole genome shotgun (WGS) entry which is preliminary data.</text>
</comment>
<keyword evidence="3" id="KW-1185">Reference proteome</keyword>
<dbReference type="CDD" id="cd04301">
    <property type="entry name" value="NAT_SF"/>
    <property type="match status" value="1"/>
</dbReference>
<dbReference type="OrthoDB" id="2744543at2759"/>
<dbReference type="InterPro" id="IPR039143">
    <property type="entry name" value="GNPNAT1-like"/>
</dbReference>
<feature type="domain" description="N-acetyltransferase" evidence="1">
    <location>
        <begin position="77"/>
        <end position="246"/>
    </location>
</feature>
<protein>
    <recommendedName>
        <fullName evidence="1">N-acetyltransferase domain-containing protein</fullName>
    </recommendedName>
</protein>
<proteinExistence type="predicted"/>
<name>A0A9P0ZFI2_CUSEU</name>
<gene>
    <name evidence="2" type="ORF">CEURO_LOCUS14157</name>
</gene>
<dbReference type="PANTHER" id="PTHR13355:SF15">
    <property type="entry name" value="GCN5-RELATED N-ACETYLTRANSFERASE 3, CHLOROPLASTIC"/>
    <property type="match status" value="1"/>
</dbReference>
<evidence type="ECO:0000313" key="3">
    <source>
        <dbReference type="Proteomes" id="UP001152484"/>
    </source>
</evidence>
<dbReference type="EMBL" id="CAMAPE010000035">
    <property type="protein sequence ID" value="CAH9098116.1"/>
    <property type="molecule type" value="Genomic_DNA"/>
</dbReference>
<evidence type="ECO:0000259" key="1">
    <source>
        <dbReference type="PROSITE" id="PS51186"/>
    </source>
</evidence>
<dbReference type="InterPro" id="IPR016181">
    <property type="entry name" value="Acyl_CoA_acyltransferase"/>
</dbReference>
<sequence length="258" mass="28292">MTAAIYHLINVCRKQLLMLLAVHGGYLPSEFPLSRRIISGIRNKPPLSITTKVNDVDIRCVRDLYSACNHSCYRRFPNIDPDGRVDPVDLNKLRKALLHSSIFIAVFSQPEIFSHLSGIGGDLVRIVTPVTPSNGKLVGLGRAVSDSALTASIYDVMVIPSLRGKGIGRRIVQTIIRMLTRKGIYDIAALCSSVEMIHKISVKGSVWLIGRFGPDDNSRSDGMPFFRACGFEDDILGSTTMMYTVSTNCCSNGDQSAD</sequence>
<organism evidence="2 3">
    <name type="scientific">Cuscuta europaea</name>
    <name type="common">European dodder</name>
    <dbReference type="NCBI Taxonomy" id="41803"/>
    <lineage>
        <taxon>Eukaryota</taxon>
        <taxon>Viridiplantae</taxon>
        <taxon>Streptophyta</taxon>
        <taxon>Embryophyta</taxon>
        <taxon>Tracheophyta</taxon>
        <taxon>Spermatophyta</taxon>
        <taxon>Magnoliopsida</taxon>
        <taxon>eudicotyledons</taxon>
        <taxon>Gunneridae</taxon>
        <taxon>Pentapetalae</taxon>
        <taxon>asterids</taxon>
        <taxon>lamiids</taxon>
        <taxon>Solanales</taxon>
        <taxon>Convolvulaceae</taxon>
        <taxon>Cuscuteae</taxon>
        <taxon>Cuscuta</taxon>
        <taxon>Cuscuta subgen. Cuscuta</taxon>
    </lineage>
</organism>
<dbReference type="AlphaFoldDB" id="A0A9P0ZFI2"/>
<dbReference type="GO" id="GO:0008080">
    <property type="term" value="F:N-acetyltransferase activity"/>
    <property type="evidence" value="ECO:0007669"/>
    <property type="project" value="TreeGrafter"/>
</dbReference>
<dbReference type="Pfam" id="PF00583">
    <property type="entry name" value="Acetyltransf_1"/>
    <property type="match status" value="1"/>
</dbReference>
<dbReference type="Gene3D" id="3.40.630.30">
    <property type="match status" value="1"/>
</dbReference>